<dbReference type="Pfam" id="PF00735">
    <property type="entry name" value="Septin"/>
    <property type="match status" value="1"/>
</dbReference>
<dbReference type="InParanoid" id="A0A5C3PF36"/>
<feature type="region of interest" description="Disordered" evidence="1">
    <location>
        <begin position="1"/>
        <end position="49"/>
    </location>
</feature>
<evidence type="ECO:0000313" key="3">
    <source>
        <dbReference type="EMBL" id="TFK88216.1"/>
    </source>
</evidence>
<evidence type="ECO:0000256" key="1">
    <source>
        <dbReference type="SAM" id="MobiDB-lite"/>
    </source>
</evidence>
<evidence type="ECO:0000313" key="4">
    <source>
        <dbReference type="Proteomes" id="UP000308197"/>
    </source>
</evidence>
<dbReference type="Proteomes" id="UP000308197">
    <property type="component" value="Unassembled WGS sequence"/>
</dbReference>
<feature type="compositionally biased region" description="Basic residues" evidence="1">
    <location>
        <begin position="25"/>
        <end position="34"/>
    </location>
</feature>
<dbReference type="InterPro" id="IPR027417">
    <property type="entry name" value="P-loop_NTPase"/>
</dbReference>
<gene>
    <name evidence="3" type="ORF">K466DRAFT_598856</name>
</gene>
<dbReference type="STRING" id="1314778.A0A5C3PF36"/>
<keyword evidence="4" id="KW-1185">Reference proteome</keyword>
<protein>
    <recommendedName>
        <fullName evidence="2">Septin-type G domain-containing protein</fullName>
    </recommendedName>
</protein>
<dbReference type="Gene3D" id="3.40.50.300">
    <property type="entry name" value="P-loop containing nucleotide triphosphate hydrolases"/>
    <property type="match status" value="1"/>
</dbReference>
<dbReference type="EMBL" id="ML211122">
    <property type="protein sequence ID" value="TFK88216.1"/>
    <property type="molecule type" value="Genomic_DNA"/>
</dbReference>
<dbReference type="AlphaFoldDB" id="A0A5C3PF36"/>
<dbReference type="InterPro" id="IPR030379">
    <property type="entry name" value="G_SEPTIN_dom"/>
</dbReference>
<feature type="compositionally biased region" description="Basic residues" evidence="1">
    <location>
        <begin position="1"/>
        <end position="10"/>
    </location>
</feature>
<evidence type="ECO:0000259" key="2">
    <source>
        <dbReference type="Pfam" id="PF00735"/>
    </source>
</evidence>
<accession>A0A5C3PF36</accession>
<organism evidence="3 4">
    <name type="scientific">Polyporus arcularius HHB13444</name>
    <dbReference type="NCBI Taxonomy" id="1314778"/>
    <lineage>
        <taxon>Eukaryota</taxon>
        <taxon>Fungi</taxon>
        <taxon>Dikarya</taxon>
        <taxon>Basidiomycota</taxon>
        <taxon>Agaricomycotina</taxon>
        <taxon>Agaricomycetes</taxon>
        <taxon>Polyporales</taxon>
        <taxon>Polyporaceae</taxon>
        <taxon>Polyporus</taxon>
    </lineage>
</organism>
<sequence>MAHLDHRHRRPDGDHDRHAYDRQHINGKHPHPRCASRPPRADRMPPEDTPGYTLMVAGRRTGKTSFLRLLLDTNTVASSVTRDQLASVAKFVQGCSGHTSHVRTVSIDIDLAPDEADEELPLNLTLIDTPSLDFEDDASSQRALQEILRHVEARLGDTLEDERKAHTGSHLVHLY</sequence>
<reference evidence="3 4" key="1">
    <citation type="journal article" date="2019" name="Nat. Ecol. Evol.">
        <title>Megaphylogeny resolves global patterns of mushroom evolution.</title>
        <authorList>
            <person name="Varga T."/>
            <person name="Krizsan K."/>
            <person name="Foldi C."/>
            <person name="Dima B."/>
            <person name="Sanchez-Garcia M."/>
            <person name="Sanchez-Ramirez S."/>
            <person name="Szollosi G.J."/>
            <person name="Szarkandi J.G."/>
            <person name="Papp V."/>
            <person name="Albert L."/>
            <person name="Andreopoulos W."/>
            <person name="Angelini C."/>
            <person name="Antonin V."/>
            <person name="Barry K.W."/>
            <person name="Bougher N.L."/>
            <person name="Buchanan P."/>
            <person name="Buyck B."/>
            <person name="Bense V."/>
            <person name="Catcheside P."/>
            <person name="Chovatia M."/>
            <person name="Cooper J."/>
            <person name="Damon W."/>
            <person name="Desjardin D."/>
            <person name="Finy P."/>
            <person name="Geml J."/>
            <person name="Haridas S."/>
            <person name="Hughes K."/>
            <person name="Justo A."/>
            <person name="Karasinski D."/>
            <person name="Kautmanova I."/>
            <person name="Kiss B."/>
            <person name="Kocsube S."/>
            <person name="Kotiranta H."/>
            <person name="LaButti K.M."/>
            <person name="Lechner B.E."/>
            <person name="Liimatainen K."/>
            <person name="Lipzen A."/>
            <person name="Lukacs Z."/>
            <person name="Mihaltcheva S."/>
            <person name="Morgado L.N."/>
            <person name="Niskanen T."/>
            <person name="Noordeloos M.E."/>
            <person name="Ohm R.A."/>
            <person name="Ortiz-Santana B."/>
            <person name="Ovrebo C."/>
            <person name="Racz N."/>
            <person name="Riley R."/>
            <person name="Savchenko A."/>
            <person name="Shiryaev A."/>
            <person name="Soop K."/>
            <person name="Spirin V."/>
            <person name="Szebenyi C."/>
            <person name="Tomsovsky M."/>
            <person name="Tulloss R.E."/>
            <person name="Uehling J."/>
            <person name="Grigoriev I.V."/>
            <person name="Vagvolgyi C."/>
            <person name="Papp T."/>
            <person name="Martin F.M."/>
            <person name="Miettinen O."/>
            <person name="Hibbett D.S."/>
            <person name="Nagy L.G."/>
        </authorList>
    </citation>
    <scope>NUCLEOTIDE SEQUENCE [LARGE SCALE GENOMIC DNA]</scope>
    <source>
        <strain evidence="3 4">HHB13444</strain>
    </source>
</reference>
<proteinExistence type="predicted"/>
<feature type="compositionally biased region" description="Basic and acidic residues" evidence="1">
    <location>
        <begin position="11"/>
        <end position="24"/>
    </location>
</feature>
<name>A0A5C3PF36_9APHY</name>
<feature type="domain" description="Septin-type G" evidence="2">
    <location>
        <begin position="52"/>
        <end position="166"/>
    </location>
</feature>
<feature type="non-terminal residue" evidence="3">
    <location>
        <position position="175"/>
    </location>
</feature>
<dbReference type="GO" id="GO:0005525">
    <property type="term" value="F:GTP binding"/>
    <property type="evidence" value="ECO:0007669"/>
    <property type="project" value="InterPro"/>
</dbReference>